<evidence type="ECO:0000256" key="4">
    <source>
        <dbReference type="ARBA" id="ARBA00023277"/>
    </source>
</evidence>
<dbReference type="NCBIfam" id="NF008277">
    <property type="entry name" value="PRK11055.1"/>
    <property type="match status" value="1"/>
</dbReference>
<gene>
    <name evidence="5" type="ORF">EZS27_039828</name>
</gene>
<dbReference type="GO" id="GO:0004034">
    <property type="term" value="F:aldose 1-epimerase activity"/>
    <property type="evidence" value="ECO:0007669"/>
    <property type="project" value="UniProtKB-EC"/>
</dbReference>
<comment type="caution">
    <text evidence="5">The sequence shown here is derived from an EMBL/GenBank/DDBJ whole genome shotgun (WGS) entry which is preliminary data.</text>
</comment>
<evidence type="ECO:0000256" key="1">
    <source>
        <dbReference type="ARBA" id="ARBA00005028"/>
    </source>
</evidence>
<dbReference type="InterPro" id="IPR015443">
    <property type="entry name" value="Aldose_1-epimerase"/>
</dbReference>
<dbReference type="UniPathway" id="UPA00242"/>
<keyword evidence="4" id="KW-0119">Carbohydrate metabolism</keyword>
<dbReference type="PANTHER" id="PTHR10091:SF0">
    <property type="entry name" value="GALACTOSE MUTAROTASE"/>
    <property type="match status" value="1"/>
</dbReference>
<feature type="non-terminal residue" evidence="5">
    <location>
        <position position="1"/>
    </location>
</feature>
<dbReference type="EC" id="5.1.3.3" evidence="5"/>
<comment type="similarity">
    <text evidence="2">Belongs to the aldose epimerase family.</text>
</comment>
<dbReference type="InterPro" id="IPR047215">
    <property type="entry name" value="Galactose_mutarotase-like"/>
</dbReference>
<sequence>EPVALYTLNSGNGLVMQVTNYGGRIVSLWTPDKNGDYEDVVFGFDSMDKYINHQGERFLGPAVGRYANRIAKAQFEIDSVTYPLPANDNGNCLHGGLKGFDSHAWKVDAVSNNCIQLSFTSPDGDEGFPGTVYVKMTYTLTIDNKLKIDYTATTDKPTHINLTNHSQFNLKGAGNGDILDHILTVNSQFITPVDSLLIPTGELHPVFMTPFDFNNPTLIGKRIEDDNLQLKVGKGYDHNWVINRKSEKEVELAATLYEPESGRVLDVYTDQPGIQIYTGNFFN</sequence>
<dbReference type="Gene3D" id="2.70.98.10">
    <property type="match status" value="1"/>
</dbReference>
<proteinExistence type="inferred from homology"/>
<dbReference type="GO" id="GO:0006006">
    <property type="term" value="P:glucose metabolic process"/>
    <property type="evidence" value="ECO:0007669"/>
    <property type="project" value="TreeGrafter"/>
</dbReference>
<dbReference type="SUPFAM" id="SSF74650">
    <property type="entry name" value="Galactose mutarotase-like"/>
    <property type="match status" value="1"/>
</dbReference>
<dbReference type="Pfam" id="PF01263">
    <property type="entry name" value="Aldose_epim"/>
    <property type="match status" value="1"/>
</dbReference>
<dbReference type="PANTHER" id="PTHR10091">
    <property type="entry name" value="ALDOSE-1-EPIMERASE"/>
    <property type="match status" value="1"/>
</dbReference>
<reference evidence="5" key="1">
    <citation type="submission" date="2019-03" db="EMBL/GenBank/DDBJ databases">
        <title>Single cell metagenomics reveals metabolic interactions within the superorganism composed of flagellate Streblomastix strix and complex community of Bacteroidetes bacteria on its surface.</title>
        <authorList>
            <person name="Treitli S.C."/>
            <person name="Kolisko M."/>
            <person name="Husnik F."/>
            <person name="Keeling P."/>
            <person name="Hampl V."/>
        </authorList>
    </citation>
    <scope>NUCLEOTIDE SEQUENCE</scope>
    <source>
        <strain evidence="5">STM</strain>
    </source>
</reference>
<dbReference type="CDD" id="cd09019">
    <property type="entry name" value="galactose_mutarotase_like"/>
    <property type="match status" value="1"/>
</dbReference>
<comment type="pathway">
    <text evidence="1">Carbohydrate metabolism; hexose metabolism.</text>
</comment>
<accession>A0A5J4PGY1</accession>
<feature type="non-terminal residue" evidence="5">
    <location>
        <position position="283"/>
    </location>
</feature>
<evidence type="ECO:0000313" key="5">
    <source>
        <dbReference type="EMBL" id="KAA6308522.1"/>
    </source>
</evidence>
<keyword evidence="3 5" id="KW-0413">Isomerase</keyword>
<dbReference type="AlphaFoldDB" id="A0A5J4PGY1"/>
<dbReference type="PIRSF" id="PIRSF005096">
    <property type="entry name" value="GALM"/>
    <property type="match status" value="1"/>
</dbReference>
<dbReference type="GO" id="GO:0030246">
    <property type="term" value="F:carbohydrate binding"/>
    <property type="evidence" value="ECO:0007669"/>
    <property type="project" value="InterPro"/>
</dbReference>
<name>A0A5J4PGY1_9ZZZZ</name>
<dbReference type="EMBL" id="SNRY01008445">
    <property type="protein sequence ID" value="KAA6308522.1"/>
    <property type="molecule type" value="Genomic_DNA"/>
</dbReference>
<protein>
    <submittedName>
        <fullName evidence="5">Aldose 1-epimerase</fullName>
        <ecNumber evidence="5">5.1.3.3</ecNumber>
    </submittedName>
</protein>
<dbReference type="GO" id="GO:0033499">
    <property type="term" value="P:galactose catabolic process via UDP-galactose, Leloir pathway"/>
    <property type="evidence" value="ECO:0007669"/>
    <property type="project" value="TreeGrafter"/>
</dbReference>
<organism evidence="5">
    <name type="scientific">termite gut metagenome</name>
    <dbReference type="NCBI Taxonomy" id="433724"/>
    <lineage>
        <taxon>unclassified sequences</taxon>
        <taxon>metagenomes</taxon>
        <taxon>organismal metagenomes</taxon>
    </lineage>
</organism>
<dbReference type="InterPro" id="IPR011013">
    <property type="entry name" value="Gal_mutarotase_sf_dom"/>
</dbReference>
<dbReference type="InterPro" id="IPR014718">
    <property type="entry name" value="GH-type_carb-bd"/>
</dbReference>
<dbReference type="GO" id="GO:0005737">
    <property type="term" value="C:cytoplasm"/>
    <property type="evidence" value="ECO:0007669"/>
    <property type="project" value="TreeGrafter"/>
</dbReference>
<evidence type="ECO:0000256" key="2">
    <source>
        <dbReference type="ARBA" id="ARBA00006206"/>
    </source>
</evidence>
<dbReference type="InterPro" id="IPR008183">
    <property type="entry name" value="Aldose_1/G6P_1-epimerase"/>
</dbReference>
<evidence type="ECO:0000256" key="3">
    <source>
        <dbReference type="ARBA" id="ARBA00023235"/>
    </source>
</evidence>